<evidence type="ECO:0000313" key="2">
    <source>
        <dbReference type="Proteomes" id="UP000323506"/>
    </source>
</evidence>
<gene>
    <name evidence="1" type="ORF">ES288_A10G189600v1</name>
</gene>
<name>A0A5D2F0W6_GOSDA</name>
<dbReference type="EMBL" id="CM017697">
    <property type="protein sequence ID" value="TYG99360.1"/>
    <property type="molecule type" value="Genomic_DNA"/>
</dbReference>
<accession>A0A5D2F0W6</accession>
<dbReference type="Proteomes" id="UP000323506">
    <property type="component" value="Chromosome A10"/>
</dbReference>
<dbReference type="AlphaFoldDB" id="A0A5D2F0W6"/>
<evidence type="ECO:0000313" key="1">
    <source>
        <dbReference type="EMBL" id="TYG99360.1"/>
    </source>
</evidence>
<reference evidence="1 2" key="1">
    <citation type="submission" date="2019-06" db="EMBL/GenBank/DDBJ databases">
        <title>WGS assembly of Gossypium darwinii.</title>
        <authorList>
            <person name="Chen Z.J."/>
            <person name="Sreedasyam A."/>
            <person name="Ando A."/>
            <person name="Song Q."/>
            <person name="De L."/>
            <person name="Hulse-Kemp A."/>
            <person name="Ding M."/>
            <person name="Ye W."/>
            <person name="Kirkbride R."/>
            <person name="Jenkins J."/>
            <person name="Plott C."/>
            <person name="Lovell J."/>
            <person name="Lin Y.-M."/>
            <person name="Vaughn R."/>
            <person name="Liu B."/>
            <person name="Li W."/>
            <person name="Simpson S."/>
            <person name="Scheffler B."/>
            <person name="Saski C."/>
            <person name="Grover C."/>
            <person name="Hu G."/>
            <person name="Conover J."/>
            <person name="Carlson J."/>
            <person name="Shu S."/>
            <person name="Boston L."/>
            <person name="Williams M."/>
            <person name="Peterson D."/>
            <person name="Mcgee K."/>
            <person name="Jones D."/>
            <person name="Wendel J."/>
            <person name="Stelly D."/>
            <person name="Grimwood J."/>
            <person name="Schmutz J."/>
        </authorList>
    </citation>
    <scope>NUCLEOTIDE SEQUENCE [LARGE SCALE GENOMIC DNA]</scope>
    <source>
        <strain evidence="1">1808015.09</strain>
    </source>
</reference>
<proteinExistence type="predicted"/>
<keyword evidence="2" id="KW-1185">Reference proteome</keyword>
<sequence length="78" mass="8948">MLWVTAIGVLHDDTWHHGQKEICCRTCSDDLKLLHPITVRLHLAVVDQLVFLQNNLRGCIEVKAANLYQQRARSKLSN</sequence>
<protein>
    <submittedName>
        <fullName evidence="1">Uncharacterized protein</fullName>
    </submittedName>
</protein>
<organism evidence="1 2">
    <name type="scientific">Gossypium darwinii</name>
    <name type="common">Darwin's cotton</name>
    <name type="synonym">Gossypium barbadense var. darwinii</name>
    <dbReference type="NCBI Taxonomy" id="34276"/>
    <lineage>
        <taxon>Eukaryota</taxon>
        <taxon>Viridiplantae</taxon>
        <taxon>Streptophyta</taxon>
        <taxon>Embryophyta</taxon>
        <taxon>Tracheophyta</taxon>
        <taxon>Spermatophyta</taxon>
        <taxon>Magnoliopsida</taxon>
        <taxon>eudicotyledons</taxon>
        <taxon>Gunneridae</taxon>
        <taxon>Pentapetalae</taxon>
        <taxon>rosids</taxon>
        <taxon>malvids</taxon>
        <taxon>Malvales</taxon>
        <taxon>Malvaceae</taxon>
        <taxon>Malvoideae</taxon>
        <taxon>Gossypium</taxon>
    </lineage>
</organism>